<keyword evidence="3" id="KW-1185">Reference proteome</keyword>
<protein>
    <recommendedName>
        <fullName evidence="1">Bet v I/Major latex protein domain-containing protein</fullName>
    </recommendedName>
</protein>
<accession>A0A834Y6Z5</accession>
<dbReference type="Gene3D" id="3.30.530.20">
    <property type="match status" value="1"/>
</dbReference>
<sequence length="148" mass="16937">MAKVAKIEVQIKSPEDEFYGIVRHNITHFAEVLPDQFESIEQVEGDGQVVGSVRLWKFVLGTPVVAKGRISAIEDDNKSITFCFFEGDINKYYCTFNITIQVTTESDGTLVKWFLEFEKANKEVPNPTLYLDLFDKVTKKMDDYLLKA</sequence>
<dbReference type="Proteomes" id="UP000655225">
    <property type="component" value="Unassembled WGS sequence"/>
</dbReference>
<organism evidence="2 3">
    <name type="scientific">Tetracentron sinense</name>
    <name type="common">Spur-leaf</name>
    <dbReference type="NCBI Taxonomy" id="13715"/>
    <lineage>
        <taxon>Eukaryota</taxon>
        <taxon>Viridiplantae</taxon>
        <taxon>Streptophyta</taxon>
        <taxon>Embryophyta</taxon>
        <taxon>Tracheophyta</taxon>
        <taxon>Spermatophyta</taxon>
        <taxon>Magnoliopsida</taxon>
        <taxon>Trochodendrales</taxon>
        <taxon>Trochodendraceae</taxon>
        <taxon>Tetracentron</taxon>
    </lineage>
</organism>
<gene>
    <name evidence="2" type="ORF">HHK36_033214</name>
</gene>
<feature type="domain" description="Bet v I/Major latex protein" evidence="1">
    <location>
        <begin position="1"/>
        <end position="148"/>
    </location>
</feature>
<evidence type="ECO:0000259" key="1">
    <source>
        <dbReference type="SMART" id="SM01037"/>
    </source>
</evidence>
<dbReference type="GO" id="GO:0006952">
    <property type="term" value="P:defense response"/>
    <property type="evidence" value="ECO:0007669"/>
    <property type="project" value="InterPro"/>
</dbReference>
<evidence type="ECO:0000313" key="2">
    <source>
        <dbReference type="EMBL" id="KAF8364811.1"/>
    </source>
</evidence>
<dbReference type="OMA" id="MILIKRF"/>
<dbReference type="EMBL" id="JABCRI010001232">
    <property type="protein sequence ID" value="KAF8364811.1"/>
    <property type="molecule type" value="Genomic_DNA"/>
</dbReference>
<dbReference type="AlphaFoldDB" id="A0A834Y6Z5"/>
<dbReference type="SMART" id="SM01037">
    <property type="entry name" value="Bet_v_1"/>
    <property type="match status" value="1"/>
</dbReference>
<proteinExistence type="predicted"/>
<name>A0A834Y6Z5_TETSI</name>
<dbReference type="OrthoDB" id="1072116at2759"/>
<dbReference type="PANTHER" id="PTHR31907">
    <property type="entry name" value="MLP-LIKE PROTEIN 423"/>
    <property type="match status" value="1"/>
</dbReference>
<dbReference type="InterPro" id="IPR023393">
    <property type="entry name" value="START-like_dom_sf"/>
</dbReference>
<dbReference type="InterPro" id="IPR051761">
    <property type="entry name" value="MLP-like_ligand-binding"/>
</dbReference>
<dbReference type="InterPro" id="IPR000916">
    <property type="entry name" value="Bet_v_I/MLP"/>
</dbReference>
<dbReference type="SUPFAM" id="SSF55961">
    <property type="entry name" value="Bet v1-like"/>
    <property type="match status" value="1"/>
</dbReference>
<reference evidence="2 3" key="1">
    <citation type="submission" date="2020-04" db="EMBL/GenBank/DDBJ databases">
        <title>Plant Genome Project.</title>
        <authorList>
            <person name="Zhang R.-G."/>
        </authorList>
    </citation>
    <scope>NUCLEOTIDE SEQUENCE [LARGE SCALE GENOMIC DNA]</scope>
    <source>
        <strain evidence="2">YNK0</strain>
        <tissue evidence="2">Leaf</tissue>
    </source>
</reference>
<evidence type="ECO:0000313" key="3">
    <source>
        <dbReference type="Proteomes" id="UP000655225"/>
    </source>
</evidence>
<dbReference type="Pfam" id="PF00407">
    <property type="entry name" value="Bet_v_1"/>
    <property type="match status" value="1"/>
</dbReference>
<comment type="caution">
    <text evidence="2">The sequence shown here is derived from an EMBL/GenBank/DDBJ whole genome shotgun (WGS) entry which is preliminary data.</text>
</comment>
<dbReference type="CDD" id="cd07816">
    <property type="entry name" value="Bet_v1-like"/>
    <property type="match status" value="1"/>
</dbReference>